<dbReference type="OrthoDB" id="777403at2759"/>
<name>A0A1S4A1B8_TOBAC</name>
<dbReference type="AlphaFoldDB" id="A0A1S4A1B8"/>
<dbReference type="PANTHER" id="PTHR33133">
    <property type="entry name" value="OS08G0107100 PROTEIN-RELATED"/>
    <property type="match status" value="1"/>
</dbReference>
<dbReference type="KEGG" id="nta:107792639"/>
<dbReference type="GO" id="GO:0016020">
    <property type="term" value="C:membrane"/>
    <property type="evidence" value="ECO:0000318"/>
    <property type="project" value="GO_Central"/>
</dbReference>
<dbReference type="OMA" id="AMAHIDI"/>
<accession>A0A1S4A1B8</accession>
<evidence type="ECO:0000313" key="2">
    <source>
        <dbReference type="RefSeq" id="XP_016470361.1"/>
    </source>
</evidence>
<feature type="transmembrane region" description="Helical" evidence="1">
    <location>
        <begin position="27"/>
        <end position="50"/>
    </location>
</feature>
<proteinExistence type="predicted"/>
<evidence type="ECO:0000256" key="1">
    <source>
        <dbReference type="SAM" id="Phobius"/>
    </source>
</evidence>
<gene>
    <name evidence="2" type="primary">LOC107792639</name>
</gene>
<protein>
    <submittedName>
        <fullName evidence="2">Uncharacterized protein</fullName>
    </submittedName>
</protein>
<keyword evidence="1" id="KW-0472">Membrane</keyword>
<feature type="transmembrane region" description="Helical" evidence="1">
    <location>
        <begin position="157"/>
        <end position="174"/>
    </location>
</feature>
<reference evidence="2" key="1">
    <citation type="submission" date="2025-08" db="UniProtKB">
        <authorList>
            <consortium name="RefSeq"/>
        </authorList>
    </citation>
    <scope>IDENTIFICATION</scope>
</reference>
<dbReference type="PANTHER" id="PTHR33133:SF1">
    <property type="entry name" value="EXPRESSED PROTEIN-RELATED"/>
    <property type="match status" value="1"/>
</dbReference>
<dbReference type="PaxDb" id="4097-A0A1S4A1B8"/>
<feature type="transmembrane region" description="Helical" evidence="1">
    <location>
        <begin position="70"/>
        <end position="93"/>
    </location>
</feature>
<sequence length="242" mass="27746">MVLQLLLYFLVLNKILNLFWPLTFHSFFSNFFISFFSTNAIILIFAASYFSETLSVKDLGIKILRSCIRLFFTMFYTTILVIGYFFFCLSMSTPLFYSMNDFLKVVAFAILSYIIYLYISIVWVLALVVSAVEEGCYGIMALGKAGKIIKGNEMKGFILNILFNLLALMIFQGTQIVHNMIIMLILVNVCCLWKVFQLVAYTVLYIDCKKNQGDEIIEFQGSIDYSKISNLPLIIDGTPYKV</sequence>
<feature type="transmembrane region" description="Helical" evidence="1">
    <location>
        <begin position="180"/>
        <end position="206"/>
    </location>
</feature>
<keyword evidence="1" id="KW-1133">Transmembrane helix</keyword>
<keyword evidence="1" id="KW-0812">Transmembrane</keyword>
<dbReference type="RefSeq" id="XP_016470361.1">
    <property type="nucleotide sequence ID" value="XM_016614875.1"/>
</dbReference>
<organism evidence="2">
    <name type="scientific">Nicotiana tabacum</name>
    <name type="common">Common tobacco</name>
    <dbReference type="NCBI Taxonomy" id="4097"/>
    <lineage>
        <taxon>Eukaryota</taxon>
        <taxon>Viridiplantae</taxon>
        <taxon>Streptophyta</taxon>
        <taxon>Embryophyta</taxon>
        <taxon>Tracheophyta</taxon>
        <taxon>Spermatophyta</taxon>
        <taxon>Magnoliopsida</taxon>
        <taxon>eudicotyledons</taxon>
        <taxon>Gunneridae</taxon>
        <taxon>Pentapetalae</taxon>
        <taxon>asterids</taxon>
        <taxon>lamiids</taxon>
        <taxon>Solanales</taxon>
        <taxon>Solanaceae</taxon>
        <taxon>Nicotianoideae</taxon>
        <taxon>Nicotianeae</taxon>
        <taxon>Nicotiana</taxon>
    </lineage>
</organism>
<feature type="transmembrane region" description="Helical" evidence="1">
    <location>
        <begin position="105"/>
        <end position="132"/>
    </location>
</feature>